<name>A0A5J4TQR8_9EUKA</name>
<accession>A0A5J4TQR8</accession>
<reference evidence="1 2" key="1">
    <citation type="submission" date="2019-03" db="EMBL/GenBank/DDBJ databases">
        <title>Single cell metagenomics reveals metabolic interactions within the superorganism composed of flagellate Streblomastix strix and complex community of Bacteroidetes bacteria on its surface.</title>
        <authorList>
            <person name="Treitli S.C."/>
            <person name="Kolisko M."/>
            <person name="Husnik F."/>
            <person name="Keeling P."/>
            <person name="Hampl V."/>
        </authorList>
    </citation>
    <scope>NUCLEOTIDE SEQUENCE [LARGE SCALE GENOMIC DNA]</scope>
    <source>
        <strain evidence="1">ST1C</strain>
    </source>
</reference>
<sequence length="79" mass="8786">EIGVMNSQDEIGVVNSQNEIGVMNSQDEIGVMNSQDEIGVVNSRNGKREVKSQMKLIGERRIWNDCDEHISEVLIGELA</sequence>
<dbReference type="Proteomes" id="UP000324800">
    <property type="component" value="Unassembled WGS sequence"/>
</dbReference>
<proteinExistence type="predicted"/>
<comment type="caution">
    <text evidence="1">The sequence shown here is derived from an EMBL/GenBank/DDBJ whole genome shotgun (WGS) entry which is preliminary data.</text>
</comment>
<feature type="non-terminal residue" evidence="1">
    <location>
        <position position="1"/>
    </location>
</feature>
<evidence type="ECO:0000313" key="2">
    <source>
        <dbReference type="Proteomes" id="UP000324800"/>
    </source>
</evidence>
<organism evidence="1 2">
    <name type="scientific">Streblomastix strix</name>
    <dbReference type="NCBI Taxonomy" id="222440"/>
    <lineage>
        <taxon>Eukaryota</taxon>
        <taxon>Metamonada</taxon>
        <taxon>Preaxostyla</taxon>
        <taxon>Oxymonadida</taxon>
        <taxon>Streblomastigidae</taxon>
        <taxon>Streblomastix</taxon>
    </lineage>
</organism>
<gene>
    <name evidence="1" type="ORF">EZS28_043699</name>
</gene>
<protein>
    <submittedName>
        <fullName evidence="1">Uncharacterized protein</fullName>
    </submittedName>
</protein>
<dbReference type="EMBL" id="SNRW01026463">
    <property type="protein sequence ID" value="KAA6360774.1"/>
    <property type="molecule type" value="Genomic_DNA"/>
</dbReference>
<dbReference type="AlphaFoldDB" id="A0A5J4TQR8"/>
<evidence type="ECO:0000313" key="1">
    <source>
        <dbReference type="EMBL" id="KAA6360774.1"/>
    </source>
</evidence>